<dbReference type="Proteomes" id="UP000075636">
    <property type="component" value="Unassembled WGS sequence"/>
</dbReference>
<accession>A0A149TM08</accession>
<comment type="caution">
    <text evidence="1">The sequence shown here is derived from an EMBL/GenBank/DDBJ whole genome shotgun (WGS) entry which is preliminary data.</text>
</comment>
<dbReference type="EMBL" id="LHZR01000088">
    <property type="protein sequence ID" value="KXV49958.1"/>
    <property type="molecule type" value="Genomic_DNA"/>
</dbReference>
<protein>
    <submittedName>
        <fullName evidence="1">Uncharacterized protein</fullName>
    </submittedName>
</protein>
<organism evidence="1 2">
    <name type="scientific">Gluconobacter albidus</name>
    <dbReference type="NCBI Taxonomy" id="318683"/>
    <lineage>
        <taxon>Bacteria</taxon>
        <taxon>Pseudomonadati</taxon>
        <taxon>Pseudomonadota</taxon>
        <taxon>Alphaproteobacteria</taxon>
        <taxon>Acetobacterales</taxon>
        <taxon>Acetobacteraceae</taxon>
        <taxon>Gluconobacter</taxon>
    </lineage>
</organism>
<dbReference type="PATRIC" id="fig|318683.6.peg.3597"/>
<proteinExistence type="predicted"/>
<dbReference type="OrthoDB" id="7243102at2"/>
<name>A0A149TM08_9PROT</name>
<evidence type="ECO:0000313" key="2">
    <source>
        <dbReference type="Proteomes" id="UP000075636"/>
    </source>
</evidence>
<evidence type="ECO:0000313" key="1">
    <source>
        <dbReference type="EMBL" id="KXV49958.1"/>
    </source>
</evidence>
<dbReference type="RefSeq" id="WP_062106438.1">
    <property type="nucleotide sequence ID" value="NZ_LHZR01000088.1"/>
</dbReference>
<reference evidence="1 2" key="1">
    <citation type="submission" date="2015-06" db="EMBL/GenBank/DDBJ databases">
        <title>Improved classification and identification of acetic acid bacteria using matrix-assisted laser desorption/ionization time-of-flight mass spectrometry; Gluconobacter nephelii and Gluconobacter uchimurae are later heterotypic synonyms of Gluconobacter japonicus and Gluconobacter oxydans, respectively.</title>
        <authorList>
            <person name="Li L."/>
            <person name="Cleenwerck I."/>
            <person name="De Vuyst L."/>
            <person name="Vandamme P."/>
        </authorList>
    </citation>
    <scope>NUCLEOTIDE SEQUENCE [LARGE SCALE GENOMIC DNA]</scope>
    <source>
        <strain evidence="1 2">LMG 1768</strain>
    </source>
</reference>
<gene>
    <name evidence="1" type="ORF">AD945_03155</name>
</gene>
<sequence>MLSVLNASFANSSKGIVASMLPVGKTDIVPFSRQHVWSHRSPEETRQLAVTMARQGVNIAYMAAALFVSRFELDAIAREEGLTLNRAPLRANARAWSLLDVGRLSRAWTAGETLSEIATRLGRTRDAVRKKRASLGLPARQGPAEAEWTAADVTTLMEHRSRKVGLRRLSKILNRSVGSLQRKLITMGLLADPQAIPSDPSVVLTWEQASRLTPHQRRGRSWQVRNSPTGLVVGFSRKACTTRWSVEMQHELAMRHFAHQSPDSVAEDFLLSKRTIVSQSGWLHLPRRAKKNLREGFDPSLSEVYITKMDYIRRECLGKRGFFFWSPRRGGRFTSRLHQQSAVMRSGD</sequence>
<dbReference type="AlphaFoldDB" id="A0A149TM08"/>